<organism evidence="1 2">
    <name type="scientific">Elysia marginata</name>
    <dbReference type="NCBI Taxonomy" id="1093978"/>
    <lineage>
        <taxon>Eukaryota</taxon>
        <taxon>Metazoa</taxon>
        <taxon>Spiralia</taxon>
        <taxon>Lophotrochozoa</taxon>
        <taxon>Mollusca</taxon>
        <taxon>Gastropoda</taxon>
        <taxon>Heterobranchia</taxon>
        <taxon>Euthyneura</taxon>
        <taxon>Panpulmonata</taxon>
        <taxon>Sacoglossa</taxon>
        <taxon>Placobranchoidea</taxon>
        <taxon>Plakobranchidae</taxon>
        <taxon>Elysia</taxon>
    </lineage>
</organism>
<reference evidence="1 2" key="1">
    <citation type="journal article" date="2021" name="Elife">
        <title>Chloroplast acquisition without the gene transfer in kleptoplastic sea slugs, Plakobranchus ocellatus.</title>
        <authorList>
            <person name="Maeda T."/>
            <person name="Takahashi S."/>
            <person name="Yoshida T."/>
            <person name="Shimamura S."/>
            <person name="Takaki Y."/>
            <person name="Nagai Y."/>
            <person name="Toyoda A."/>
            <person name="Suzuki Y."/>
            <person name="Arimoto A."/>
            <person name="Ishii H."/>
            <person name="Satoh N."/>
            <person name="Nishiyama T."/>
            <person name="Hasebe M."/>
            <person name="Maruyama T."/>
            <person name="Minagawa J."/>
            <person name="Obokata J."/>
            <person name="Shigenobu S."/>
        </authorList>
    </citation>
    <scope>NUCLEOTIDE SEQUENCE [LARGE SCALE GENOMIC DNA]</scope>
</reference>
<comment type="caution">
    <text evidence="1">The sequence shown here is derived from an EMBL/GenBank/DDBJ whole genome shotgun (WGS) entry which is preliminary data.</text>
</comment>
<sequence length="266" mass="29725">MERPTHRRLSAENFHLTLDPSLSTRAHWRCGDFFTQDNVPLLTAHLKPKPRNSFADDTHLKHKAPISEYCYVLKSGQYSLLPRDCAETQLESYNDSDQFHSTVAITDSITLTQQSVYDSLECVLHRTCLHISDFRESQNTQLVCSRSRKAPDTFHDKFSLKHFLLHLANTTDATRSSSGAASHTQHWQRHLADQTVPRLTSVFSIASSIVLLLTLLQPPIVMATNLGSSREFHPSQVLSSSSPVTTLAIPSESAGAADEVKEDEVS</sequence>
<dbReference type="AlphaFoldDB" id="A0AAV4I382"/>
<evidence type="ECO:0000313" key="2">
    <source>
        <dbReference type="Proteomes" id="UP000762676"/>
    </source>
</evidence>
<accession>A0AAV4I382</accession>
<evidence type="ECO:0000313" key="1">
    <source>
        <dbReference type="EMBL" id="GFS03461.1"/>
    </source>
</evidence>
<dbReference type="EMBL" id="BMAT01005982">
    <property type="protein sequence ID" value="GFS03461.1"/>
    <property type="molecule type" value="Genomic_DNA"/>
</dbReference>
<proteinExistence type="predicted"/>
<name>A0AAV4I382_9GAST</name>
<gene>
    <name evidence="1" type="ORF">ElyMa_002887500</name>
</gene>
<protein>
    <submittedName>
        <fullName evidence="1">Uncharacterized protein</fullName>
    </submittedName>
</protein>
<dbReference type="Proteomes" id="UP000762676">
    <property type="component" value="Unassembled WGS sequence"/>
</dbReference>
<keyword evidence="2" id="KW-1185">Reference proteome</keyword>